<evidence type="ECO:0000256" key="10">
    <source>
        <dbReference type="ARBA" id="ARBA00022884"/>
    </source>
</evidence>
<keyword evidence="6" id="KW-0548">Nucleotidyltransferase</keyword>
<evidence type="ECO:0000256" key="7">
    <source>
        <dbReference type="ARBA" id="ARBA00022723"/>
    </source>
</evidence>
<evidence type="ECO:0000259" key="13">
    <source>
        <dbReference type="Pfam" id="PF01966"/>
    </source>
</evidence>
<dbReference type="GO" id="GO:0008033">
    <property type="term" value="P:tRNA processing"/>
    <property type="evidence" value="ECO:0007669"/>
    <property type="project" value="UniProtKB-KW"/>
</dbReference>
<evidence type="ECO:0000256" key="1">
    <source>
        <dbReference type="ARBA" id="ARBA00001946"/>
    </source>
</evidence>
<evidence type="ECO:0000313" key="15">
    <source>
        <dbReference type="EMBL" id="PJF49115.1"/>
    </source>
</evidence>
<evidence type="ECO:0000313" key="16">
    <source>
        <dbReference type="Proteomes" id="UP000230790"/>
    </source>
</evidence>
<keyword evidence="10 11" id="KW-0694">RNA-binding</keyword>
<reference evidence="15 16" key="1">
    <citation type="submission" date="2017-11" db="EMBL/GenBank/DDBJ databases">
        <title>Evolution of Phototrophy in the Chloroflexi Phylum Driven by Horizontal Gene Transfer.</title>
        <authorList>
            <person name="Ward L.M."/>
            <person name="Hemp J."/>
            <person name="Shih P.M."/>
            <person name="Mcglynn S.E."/>
            <person name="Fischer W."/>
        </authorList>
    </citation>
    <scope>NUCLEOTIDE SEQUENCE [LARGE SCALE GENOMIC DNA]</scope>
    <source>
        <strain evidence="15">JP3_7</strain>
    </source>
</reference>
<dbReference type="Proteomes" id="UP000230790">
    <property type="component" value="Unassembled WGS sequence"/>
</dbReference>
<comment type="caution">
    <text evidence="15">The sequence shown here is derived from an EMBL/GenBank/DDBJ whole genome shotgun (WGS) entry which is preliminary data.</text>
</comment>
<organism evidence="15 16">
    <name type="scientific">Candidatus Thermofonsia Clade 3 bacterium</name>
    <dbReference type="NCBI Taxonomy" id="2364212"/>
    <lineage>
        <taxon>Bacteria</taxon>
        <taxon>Bacillati</taxon>
        <taxon>Chloroflexota</taxon>
        <taxon>Candidatus Thermofontia</taxon>
        <taxon>Candidatus Thermofonsia Clade 3</taxon>
    </lineage>
</organism>
<dbReference type="Pfam" id="PF01966">
    <property type="entry name" value="HD"/>
    <property type="match status" value="1"/>
</dbReference>
<keyword evidence="9" id="KW-0460">Magnesium</keyword>
<keyword evidence="8" id="KW-0547">Nucleotide-binding</keyword>
<dbReference type="Gene3D" id="1.10.3090.10">
    <property type="entry name" value="cca-adding enzyme, domain 2"/>
    <property type="match status" value="1"/>
</dbReference>
<proteinExistence type="inferred from homology"/>
<evidence type="ECO:0000256" key="2">
    <source>
        <dbReference type="ARBA" id="ARBA00007265"/>
    </source>
</evidence>
<evidence type="ECO:0000259" key="14">
    <source>
        <dbReference type="Pfam" id="PF12627"/>
    </source>
</evidence>
<dbReference type="PANTHER" id="PTHR47545">
    <property type="entry name" value="MULTIFUNCTIONAL CCA PROTEIN"/>
    <property type="match status" value="1"/>
</dbReference>
<comment type="similarity">
    <text evidence="2 11">Belongs to the tRNA nucleotidyltransferase/poly(A) polymerase family.</text>
</comment>
<feature type="domain" description="HD" evidence="13">
    <location>
        <begin position="248"/>
        <end position="375"/>
    </location>
</feature>
<evidence type="ECO:0000256" key="4">
    <source>
        <dbReference type="ARBA" id="ARBA00022679"/>
    </source>
</evidence>
<dbReference type="CDD" id="cd05398">
    <property type="entry name" value="NT_ClassII-CCAase"/>
    <property type="match status" value="1"/>
</dbReference>
<evidence type="ECO:0000259" key="12">
    <source>
        <dbReference type="Pfam" id="PF01743"/>
    </source>
</evidence>
<keyword evidence="7" id="KW-0479">Metal-binding</keyword>
<sequence>MNFDALQALVGRPEVQVVRELARARGAPTLLVGGAVRDALLGQPLPRDLDFAVQGDAAALGRAVANALNASFYVLDAERGTARVLTRERTPTGGMTMDFAACRGPDWRADAFARDFTINAIAVNLDDGALVDEANGLADLDARVIRAANEHAMADDPVRALRAVRLSFALGMRIEPATLAQVRAAGPMLGRPSAERLRDELMAILNLRDAGRAVQMLDDLDVLVPIVPEVEPMRACDQPAPHRFTVLRHTWEVMQALDRLLGDWAFGMGGVRFELSDQQRLADHFGTITAEHHTRAAVFRFAAMLHDCGKPATRSIGEDGRAHFYGHETTGAALVAARARALRFSGDEVARVHTIVRHHMRANFMARQAHAPTPRTLYRFFRDVGDCAPELALFAIADCVGKGGPQTAAEDCAPSVEIARRLLDEYYARFERSVAPPPLLTGRDVIALGVKPGPRVGEILEAVREAQMIGEIGARDEALALARRLAISDDSNR</sequence>
<dbReference type="GO" id="GO:0016779">
    <property type="term" value="F:nucleotidyltransferase activity"/>
    <property type="evidence" value="ECO:0007669"/>
    <property type="project" value="UniProtKB-KW"/>
</dbReference>
<evidence type="ECO:0000256" key="9">
    <source>
        <dbReference type="ARBA" id="ARBA00022842"/>
    </source>
</evidence>
<dbReference type="InterPro" id="IPR050124">
    <property type="entry name" value="tRNA_CCA-adding_enzyme"/>
</dbReference>
<protein>
    <recommendedName>
        <fullName evidence="17">HD domain-containing protein</fullName>
    </recommendedName>
</protein>
<dbReference type="GO" id="GO:0000166">
    <property type="term" value="F:nucleotide binding"/>
    <property type="evidence" value="ECO:0007669"/>
    <property type="project" value="UniProtKB-KW"/>
</dbReference>
<dbReference type="AlphaFoldDB" id="A0A2M8QH13"/>
<gene>
    <name evidence="15" type="ORF">CUN48_00430</name>
</gene>
<dbReference type="Pfam" id="PF01743">
    <property type="entry name" value="PolyA_pol"/>
    <property type="match status" value="1"/>
</dbReference>
<dbReference type="InterPro" id="IPR043519">
    <property type="entry name" value="NT_sf"/>
</dbReference>
<accession>A0A2M8QH13</accession>
<name>A0A2M8QH13_9CHLR</name>
<evidence type="ECO:0000256" key="6">
    <source>
        <dbReference type="ARBA" id="ARBA00022695"/>
    </source>
</evidence>
<dbReference type="InterPro" id="IPR032828">
    <property type="entry name" value="PolyA_RNA-bd"/>
</dbReference>
<dbReference type="SUPFAM" id="SSF81301">
    <property type="entry name" value="Nucleotidyltransferase"/>
    <property type="match status" value="1"/>
</dbReference>
<dbReference type="Gene3D" id="3.30.460.10">
    <property type="entry name" value="Beta Polymerase, domain 2"/>
    <property type="match status" value="1"/>
</dbReference>
<evidence type="ECO:0000256" key="5">
    <source>
        <dbReference type="ARBA" id="ARBA00022694"/>
    </source>
</evidence>
<dbReference type="SUPFAM" id="SSF81891">
    <property type="entry name" value="Poly A polymerase C-terminal region-like"/>
    <property type="match status" value="1"/>
</dbReference>
<evidence type="ECO:0000256" key="8">
    <source>
        <dbReference type="ARBA" id="ARBA00022741"/>
    </source>
</evidence>
<feature type="domain" description="tRNA nucleotidyltransferase/poly(A) polymerase RNA and SrmB- binding" evidence="14">
    <location>
        <begin position="171"/>
        <end position="232"/>
    </location>
</feature>
<evidence type="ECO:0008006" key="17">
    <source>
        <dbReference type="Google" id="ProtNLM"/>
    </source>
</evidence>
<dbReference type="InterPro" id="IPR003607">
    <property type="entry name" value="HD/PDEase_dom"/>
</dbReference>
<dbReference type="PANTHER" id="PTHR47545:SF2">
    <property type="entry name" value="CC-ADDING TRNA NUCLEOTIDYLTRANSFERASE"/>
    <property type="match status" value="1"/>
</dbReference>
<dbReference type="GO" id="GO:0046872">
    <property type="term" value="F:metal ion binding"/>
    <property type="evidence" value="ECO:0007669"/>
    <property type="project" value="UniProtKB-KW"/>
</dbReference>
<dbReference type="EMBL" id="PGTN01000001">
    <property type="protein sequence ID" value="PJF49115.1"/>
    <property type="molecule type" value="Genomic_DNA"/>
</dbReference>
<evidence type="ECO:0000256" key="11">
    <source>
        <dbReference type="RuleBase" id="RU003953"/>
    </source>
</evidence>
<dbReference type="Pfam" id="PF12627">
    <property type="entry name" value="PolyA_pol_RNAbd"/>
    <property type="match status" value="1"/>
</dbReference>
<keyword evidence="3" id="KW-0820">tRNA-binding</keyword>
<keyword evidence="4 11" id="KW-0808">Transferase</keyword>
<dbReference type="InterPro" id="IPR006674">
    <property type="entry name" value="HD_domain"/>
</dbReference>
<dbReference type="GO" id="GO:0000049">
    <property type="term" value="F:tRNA binding"/>
    <property type="evidence" value="ECO:0007669"/>
    <property type="project" value="UniProtKB-KW"/>
</dbReference>
<feature type="domain" description="Poly A polymerase head" evidence="12">
    <location>
        <begin position="31"/>
        <end position="146"/>
    </location>
</feature>
<keyword evidence="5" id="KW-0819">tRNA processing</keyword>
<comment type="cofactor">
    <cofactor evidence="1">
        <name>Mg(2+)</name>
        <dbReference type="ChEBI" id="CHEBI:18420"/>
    </cofactor>
</comment>
<dbReference type="CDD" id="cd00077">
    <property type="entry name" value="HDc"/>
    <property type="match status" value="1"/>
</dbReference>
<evidence type="ECO:0000256" key="3">
    <source>
        <dbReference type="ARBA" id="ARBA00022555"/>
    </source>
</evidence>
<dbReference type="InterPro" id="IPR002646">
    <property type="entry name" value="PolA_pol_head_dom"/>
</dbReference>